<dbReference type="InterPro" id="IPR010332">
    <property type="entry name" value="ATPase_terminase-su_N"/>
</dbReference>
<evidence type="ECO:0000256" key="3">
    <source>
        <dbReference type="ARBA" id="ARBA00023125"/>
    </source>
</evidence>
<comment type="caution">
    <text evidence="6">The sequence shown here is derived from an EMBL/GenBank/DDBJ whole genome shotgun (WGS) entry which is preliminary data.</text>
</comment>
<protein>
    <recommendedName>
        <fullName evidence="5">HTH IS21-type domain-containing protein</fullName>
    </recommendedName>
</protein>
<keyword evidence="4" id="KW-0233">DNA recombination</keyword>
<reference evidence="7" key="1">
    <citation type="journal article" date="2019" name="Int. J. Syst. Evol. Microbiol.">
        <title>The Global Catalogue of Microorganisms (GCM) 10K type strain sequencing project: providing services to taxonomists for standard genome sequencing and annotation.</title>
        <authorList>
            <consortium name="The Broad Institute Genomics Platform"/>
            <consortium name="The Broad Institute Genome Sequencing Center for Infectious Disease"/>
            <person name="Wu L."/>
            <person name="Ma J."/>
        </authorList>
    </citation>
    <scope>NUCLEOTIDE SEQUENCE [LARGE SCALE GENOMIC DNA]</scope>
    <source>
        <strain evidence="7">JCM 17986</strain>
    </source>
</reference>
<feature type="domain" description="HTH IS21-type" evidence="5">
    <location>
        <begin position="5"/>
        <end position="65"/>
    </location>
</feature>
<sequence length="127" mass="14318">MLTQEEDVDAHALRRQGWSISAIARHLGRDRKTIRAYLNGERTPGERRPAADALVPFLPYCRQRLLDDPHLWARVLFDEVAALGYEGAYSTFTRALRRHEVRPHCAPCHATRGRASAVIAHPPGSEV</sequence>
<dbReference type="PROSITE" id="PS50531">
    <property type="entry name" value="HTH_IS21"/>
    <property type="match status" value="1"/>
</dbReference>
<evidence type="ECO:0000256" key="2">
    <source>
        <dbReference type="ARBA" id="ARBA00022578"/>
    </source>
</evidence>
<evidence type="ECO:0000313" key="7">
    <source>
        <dbReference type="Proteomes" id="UP001500466"/>
    </source>
</evidence>
<evidence type="ECO:0000256" key="4">
    <source>
        <dbReference type="ARBA" id="ARBA00023172"/>
    </source>
</evidence>
<comment type="similarity">
    <text evidence="1">Belongs to the transposase IS21/IS408/IS1162 family.</text>
</comment>
<dbReference type="PANTHER" id="PTHR35004:SF7">
    <property type="entry name" value="INTEGRASE PROTEIN"/>
    <property type="match status" value="1"/>
</dbReference>
<dbReference type="PANTHER" id="PTHR35004">
    <property type="entry name" value="TRANSPOSASE RV3428C-RELATED"/>
    <property type="match status" value="1"/>
</dbReference>
<evidence type="ECO:0000313" key="6">
    <source>
        <dbReference type="EMBL" id="GAA4996564.1"/>
    </source>
</evidence>
<gene>
    <name evidence="6" type="ORF">GCM10023205_82240</name>
</gene>
<dbReference type="EMBL" id="BAABHS010000062">
    <property type="protein sequence ID" value="GAA4996564.1"/>
    <property type="molecule type" value="Genomic_DNA"/>
</dbReference>
<dbReference type="InterPro" id="IPR017894">
    <property type="entry name" value="HTH_IS21_transposase_type"/>
</dbReference>
<organism evidence="6 7">
    <name type="scientific">Yinghuangia aomiensis</name>
    <dbReference type="NCBI Taxonomy" id="676205"/>
    <lineage>
        <taxon>Bacteria</taxon>
        <taxon>Bacillati</taxon>
        <taxon>Actinomycetota</taxon>
        <taxon>Actinomycetes</taxon>
        <taxon>Kitasatosporales</taxon>
        <taxon>Streptomycetaceae</taxon>
        <taxon>Yinghuangia</taxon>
    </lineage>
</organism>
<accession>A0ABP9IFE7</accession>
<dbReference type="Proteomes" id="UP001500466">
    <property type="component" value="Unassembled WGS sequence"/>
</dbReference>
<dbReference type="CDD" id="cd00093">
    <property type="entry name" value="HTH_XRE"/>
    <property type="match status" value="1"/>
</dbReference>
<evidence type="ECO:0000256" key="1">
    <source>
        <dbReference type="ARBA" id="ARBA00009277"/>
    </source>
</evidence>
<proteinExistence type="inferred from homology"/>
<dbReference type="Gene3D" id="1.10.10.60">
    <property type="entry name" value="Homeodomain-like"/>
    <property type="match status" value="1"/>
</dbReference>
<keyword evidence="3" id="KW-0238">DNA-binding</keyword>
<name>A0ABP9IFE7_9ACTN</name>
<evidence type="ECO:0000259" key="5">
    <source>
        <dbReference type="PROSITE" id="PS50531"/>
    </source>
</evidence>
<dbReference type="Pfam" id="PF06056">
    <property type="entry name" value="Terminase_5"/>
    <property type="match status" value="1"/>
</dbReference>
<keyword evidence="2" id="KW-0815">Transposition</keyword>
<keyword evidence="7" id="KW-1185">Reference proteome</keyword>
<dbReference type="InterPro" id="IPR001387">
    <property type="entry name" value="Cro/C1-type_HTH"/>
</dbReference>